<gene>
    <name evidence="2" type="ORF">EW026_g3749</name>
</gene>
<evidence type="ECO:0000313" key="3">
    <source>
        <dbReference type="Proteomes" id="UP000309038"/>
    </source>
</evidence>
<evidence type="ECO:0000256" key="1">
    <source>
        <dbReference type="SAM" id="SignalP"/>
    </source>
</evidence>
<protein>
    <submittedName>
        <fullName evidence="2">Uncharacterized protein</fullName>
    </submittedName>
</protein>
<organism evidence="2 3">
    <name type="scientific">Hermanssonia centrifuga</name>
    <dbReference type="NCBI Taxonomy" id="98765"/>
    <lineage>
        <taxon>Eukaryota</taxon>
        <taxon>Fungi</taxon>
        <taxon>Dikarya</taxon>
        <taxon>Basidiomycota</taxon>
        <taxon>Agaricomycotina</taxon>
        <taxon>Agaricomycetes</taxon>
        <taxon>Polyporales</taxon>
        <taxon>Meruliaceae</taxon>
        <taxon>Hermanssonia</taxon>
    </lineage>
</organism>
<proteinExistence type="predicted"/>
<keyword evidence="1" id="KW-0732">Signal</keyword>
<reference evidence="2 3" key="1">
    <citation type="submission" date="2019-02" db="EMBL/GenBank/DDBJ databases">
        <title>Genome sequencing of the rare red list fungi Phlebia centrifuga.</title>
        <authorList>
            <person name="Buettner E."/>
            <person name="Kellner H."/>
        </authorList>
    </citation>
    <scope>NUCLEOTIDE SEQUENCE [LARGE SCALE GENOMIC DNA]</scope>
    <source>
        <strain evidence="2 3">DSM 108282</strain>
    </source>
</reference>
<dbReference type="EMBL" id="SGPJ01000119">
    <property type="protein sequence ID" value="THG98445.1"/>
    <property type="molecule type" value="Genomic_DNA"/>
</dbReference>
<feature type="chain" id="PRO_5020300424" evidence="1">
    <location>
        <begin position="18"/>
        <end position="73"/>
    </location>
</feature>
<evidence type="ECO:0000313" key="2">
    <source>
        <dbReference type="EMBL" id="THG98445.1"/>
    </source>
</evidence>
<comment type="caution">
    <text evidence="2">The sequence shown here is derived from an EMBL/GenBank/DDBJ whole genome shotgun (WGS) entry which is preliminary data.</text>
</comment>
<dbReference type="AlphaFoldDB" id="A0A4S4KJ87"/>
<feature type="signal peptide" evidence="1">
    <location>
        <begin position="1"/>
        <end position="17"/>
    </location>
</feature>
<accession>A0A4S4KJ87</accession>
<keyword evidence="3" id="KW-1185">Reference proteome</keyword>
<dbReference type="Proteomes" id="UP000309038">
    <property type="component" value="Unassembled WGS sequence"/>
</dbReference>
<name>A0A4S4KJ87_9APHY</name>
<sequence length="73" mass="7332">MKFTFVSLIALIAGVQAANATCCIYGPPSSCVSTLGKRLAEPATTSLHLGPGPECCCVANGDGADQCDHCSSA</sequence>